<dbReference type="SUPFAM" id="SSF46689">
    <property type="entry name" value="Homeodomain-like"/>
    <property type="match status" value="1"/>
</dbReference>
<gene>
    <name evidence="2" type="ORF">HINF_LOCUS17047</name>
    <name evidence="3" type="ORF">HINF_LOCUS57611</name>
</gene>
<reference evidence="3 4" key="2">
    <citation type="submission" date="2024-07" db="EMBL/GenBank/DDBJ databases">
        <authorList>
            <person name="Akdeniz Z."/>
        </authorList>
    </citation>
    <scope>NUCLEOTIDE SEQUENCE [LARGE SCALE GENOMIC DNA]</scope>
</reference>
<evidence type="ECO:0000313" key="2">
    <source>
        <dbReference type="EMBL" id="CAI9929402.1"/>
    </source>
</evidence>
<organism evidence="2">
    <name type="scientific">Hexamita inflata</name>
    <dbReference type="NCBI Taxonomy" id="28002"/>
    <lineage>
        <taxon>Eukaryota</taxon>
        <taxon>Metamonada</taxon>
        <taxon>Diplomonadida</taxon>
        <taxon>Hexamitidae</taxon>
        <taxon>Hexamitinae</taxon>
        <taxon>Hexamita</taxon>
    </lineage>
</organism>
<protein>
    <recommendedName>
        <fullName evidence="5">Myb-like DNA-binding domain-containing protein</fullName>
    </recommendedName>
</protein>
<dbReference type="EMBL" id="CATOUU010000435">
    <property type="protein sequence ID" value="CAI9929402.1"/>
    <property type="molecule type" value="Genomic_DNA"/>
</dbReference>
<dbReference type="Gene3D" id="1.20.58.1880">
    <property type="match status" value="1"/>
</dbReference>
<comment type="caution">
    <text evidence="2">The sequence shown here is derived from an EMBL/GenBank/DDBJ whole genome shotgun (WGS) entry which is preliminary data.</text>
</comment>
<reference evidence="2" key="1">
    <citation type="submission" date="2023-06" db="EMBL/GenBank/DDBJ databases">
        <authorList>
            <person name="Kurt Z."/>
        </authorList>
    </citation>
    <scope>NUCLEOTIDE SEQUENCE</scope>
</reference>
<keyword evidence="1" id="KW-0472">Membrane</keyword>
<proteinExistence type="predicted"/>
<sequence>MNIEPRRTKQYAHKTKWSEEEVQTFFGLFPDFGSNFKLYLPHLNRTYSQIKGFYHNYQRRVELQLENEYSEHRSQKATSKPKTPQQVLIGNSTFAMSTEAFSNQAFTISSSQLFVDDSKSVINTNETLNLLKKNRFAARLAHGHHAQPEARVIRYFVMVDQCINDLFYQFHIIIIDYQFQHYIKTIIKRRYSILIKVNILIVNILIQIGLPGGREITDRQTSYRPIHFFYRTVETIAIQQQTIRELLTIIANKTMIVSIV</sequence>
<feature type="transmembrane region" description="Helical" evidence="1">
    <location>
        <begin position="193"/>
        <end position="210"/>
    </location>
</feature>
<evidence type="ECO:0000313" key="3">
    <source>
        <dbReference type="EMBL" id="CAL6076276.1"/>
    </source>
</evidence>
<evidence type="ECO:0000256" key="1">
    <source>
        <dbReference type="SAM" id="Phobius"/>
    </source>
</evidence>
<evidence type="ECO:0008006" key="5">
    <source>
        <dbReference type="Google" id="ProtNLM"/>
    </source>
</evidence>
<accession>A0AA86P384</accession>
<dbReference type="AlphaFoldDB" id="A0AA86P384"/>
<dbReference type="EMBL" id="CAXDID020000319">
    <property type="protein sequence ID" value="CAL6076276.1"/>
    <property type="molecule type" value="Genomic_DNA"/>
</dbReference>
<keyword evidence="1" id="KW-1133">Transmembrane helix</keyword>
<dbReference type="Proteomes" id="UP001642409">
    <property type="component" value="Unassembled WGS sequence"/>
</dbReference>
<keyword evidence="4" id="KW-1185">Reference proteome</keyword>
<keyword evidence="1" id="KW-0812">Transmembrane</keyword>
<name>A0AA86P384_9EUKA</name>
<evidence type="ECO:0000313" key="4">
    <source>
        <dbReference type="Proteomes" id="UP001642409"/>
    </source>
</evidence>
<dbReference type="InterPro" id="IPR009057">
    <property type="entry name" value="Homeodomain-like_sf"/>
</dbReference>